<reference evidence="3" key="1">
    <citation type="submission" date="2013-02" db="EMBL/GenBank/DDBJ databases">
        <authorList>
            <person name="Hughes D."/>
        </authorList>
    </citation>
    <scope>NUCLEOTIDE SEQUENCE</scope>
    <source>
        <strain>Durham</strain>
        <strain evidence="3">NC isolate 2 -- Noor lab</strain>
    </source>
</reference>
<dbReference type="GO" id="GO:0016740">
    <property type="term" value="F:transferase activity"/>
    <property type="evidence" value="ECO:0007669"/>
    <property type="project" value="InterPro"/>
</dbReference>
<dbReference type="HOGENOM" id="CLU_1207420_0_0_1"/>
<keyword evidence="3" id="KW-1185">Reference proteome</keyword>
<feature type="domain" description="Malonyl-CoA:ACP transacylase (MAT)" evidence="1">
    <location>
        <begin position="1"/>
        <end position="177"/>
    </location>
</feature>
<proteinExistence type="predicted"/>
<reference evidence="2" key="2">
    <citation type="submission" date="2015-06" db="UniProtKB">
        <authorList>
            <consortium name="EnsemblMetazoa"/>
        </authorList>
    </citation>
    <scope>IDENTIFICATION</scope>
</reference>
<dbReference type="Proteomes" id="UP000015102">
    <property type="component" value="Unassembled WGS sequence"/>
</dbReference>
<dbReference type="Gene3D" id="3.40.366.10">
    <property type="entry name" value="Malonyl-Coenzyme A Acyl Carrier Protein, domain 2"/>
    <property type="match status" value="1"/>
</dbReference>
<dbReference type="STRING" id="36166.T1GNG3"/>
<dbReference type="InterPro" id="IPR014043">
    <property type="entry name" value="Acyl_transferase_dom"/>
</dbReference>
<dbReference type="AlphaFoldDB" id="T1GNG3"/>
<dbReference type="EnsemblMetazoa" id="MESCA005114-RA">
    <property type="protein sequence ID" value="MESCA005114-PA"/>
    <property type="gene ID" value="MESCA005114"/>
</dbReference>
<dbReference type="InterPro" id="IPR001227">
    <property type="entry name" value="Ac_transferase_dom_sf"/>
</dbReference>
<evidence type="ECO:0000259" key="1">
    <source>
        <dbReference type="Pfam" id="PF00698"/>
    </source>
</evidence>
<dbReference type="InterPro" id="IPR016035">
    <property type="entry name" value="Acyl_Trfase/lysoPLipase"/>
</dbReference>
<dbReference type="EMBL" id="CAQQ02137256">
    <property type="status" value="NOT_ANNOTATED_CDS"/>
    <property type="molecule type" value="Genomic_DNA"/>
</dbReference>
<dbReference type="Pfam" id="PF00698">
    <property type="entry name" value="Acyl_transf_1"/>
    <property type="match status" value="1"/>
</dbReference>
<organism evidence="2 3">
    <name type="scientific">Megaselia scalaris</name>
    <name type="common">Humpbacked fly</name>
    <name type="synonym">Phora scalaris</name>
    <dbReference type="NCBI Taxonomy" id="36166"/>
    <lineage>
        <taxon>Eukaryota</taxon>
        <taxon>Metazoa</taxon>
        <taxon>Ecdysozoa</taxon>
        <taxon>Arthropoda</taxon>
        <taxon>Hexapoda</taxon>
        <taxon>Insecta</taxon>
        <taxon>Pterygota</taxon>
        <taxon>Neoptera</taxon>
        <taxon>Endopterygota</taxon>
        <taxon>Diptera</taxon>
        <taxon>Brachycera</taxon>
        <taxon>Muscomorpha</taxon>
        <taxon>Platypezoidea</taxon>
        <taxon>Phoridae</taxon>
        <taxon>Megaseliini</taxon>
        <taxon>Megaselia</taxon>
    </lineage>
</organism>
<dbReference type="SUPFAM" id="SSF52151">
    <property type="entry name" value="FabD/lysophospholipase-like"/>
    <property type="match status" value="1"/>
</dbReference>
<evidence type="ECO:0000313" key="3">
    <source>
        <dbReference type="Proteomes" id="UP000015102"/>
    </source>
</evidence>
<evidence type="ECO:0000313" key="2">
    <source>
        <dbReference type="EnsemblMetazoa" id="MESCA005114-PA"/>
    </source>
</evidence>
<sequence>GCLSERQAILSAYFRGYSVNRELTIEGRIALIGLGREQLKTLIPEDCDDAAHLDENTSTIAGPKDSIEKFADVLQKQNHFVWVANASNVPFHTRYLKNAGKELLKNLDNIIQEAKLRSKNWYSTSVVQEEWSQPKAQLCSGSYYVHNLLGCVYFEETCKVLPPNCVIIGIAPMCFLRTSMKTNTPDSLYIPLSLVTLSAMTSVAVGAISRTEEFSCHCYTDKRVGLEIVI</sequence>
<protein>
    <recommendedName>
        <fullName evidence="1">Malonyl-CoA:ACP transacylase (MAT) domain-containing protein</fullName>
    </recommendedName>
</protein>
<dbReference type="EMBL" id="CAQQ02137255">
    <property type="status" value="NOT_ANNOTATED_CDS"/>
    <property type="molecule type" value="Genomic_DNA"/>
</dbReference>
<accession>T1GNG3</accession>
<name>T1GNG3_MEGSC</name>